<proteinExistence type="predicted"/>
<dbReference type="PANTHER" id="PTHR33371:SF4">
    <property type="entry name" value="INTERMEMBRANE PHOSPHOLIPID TRANSPORT SYSTEM BINDING PROTEIN MLAD"/>
    <property type="match status" value="1"/>
</dbReference>
<keyword evidence="2" id="KW-0472">Membrane</keyword>
<dbReference type="InterPro" id="IPR003399">
    <property type="entry name" value="Mce/MlaD"/>
</dbReference>
<dbReference type="RefSeq" id="WP_066757920.1">
    <property type="nucleotide sequence ID" value="NZ_JBHUMB010000008.1"/>
</dbReference>
<keyword evidence="2" id="KW-0812">Transmembrane</keyword>
<gene>
    <name evidence="4" type="ORF">ACFSQ6_09230</name>
</gene>
<name>A0ABW5UE81_9SPHI</name>
<dbReference type="EMBL" id="JBHUMB010000008">
    <property type="protein sequence ID" value="MFD2743580.1"/>
    <property type="molecule type" value="Genomic_DNA"/>
</dbReference>
<protein>
    <submittedName>
        <fullName evidence="4">MlaD family protein</fullName>
    </submittedName>
</protein>
<keyword evidence="2" id="KW-1133">Transmembrane helix</keyword>
<evidence type="ECO:0000259" key="3">
    <source>
        <dbReference type="Pfam" id="PF02470"/>
    </source>
</evidence>
<dbReference type="PANTHER" id="PTHR33371">
    <property type="entry name" value="INTERMEMBRANE PHOSPHOLIPID TRANSPORT SYSTEM BINDING PROTEIN MLAD-RELATED"/>
    <property type="match status" value="1"/>
</dbReference>
<evidence type="ECO:0000256" key="2">
    <source>
        <dbReference type="SAM" id="Phobius"/>
    </source>
</evidence>
<comment type="caution">
    <text evidence="4">The sequence shown here is derived from an EMBL/GenBank/DDBJ whole genome shotgun (WGS) entry which is preliminary data.</text>
</comment>
<sequence length="337" mass="36141">MSNTTDTKRSLVVGLFVFIGLIILVAGILVLGTQQNRFSKNIEVTTNFHDVKGLKVGNNVWFSGVKVGIVKQIAFESVENVRVVMHIEEKSSQYIRKDVQASLGSDGLIGNAIISLEGGTASAPAIVDGDQISSKATGGVEAMLHTLQINNENLLEITKNFAQLSANLVEGKGTVGALLADESIASSLNASLISMQSAMGNVDRSMKNVVALTTKLNSEQGLIHDLTTDTAVFASLRASASQLQGVTQTASALMVNLDEVSKRLNDKDNAIGVLTNDPAAAEEIKQILRNLNLSTEKLDENMEALQSNFLLRGFFKKRAKAEEKARQDSIKNANNGR</sequence>
<evidence type="ECO:0000256" key="1">
    <source>
        <dbReference type="SAM" id="Coils"/>
    </source>
</evidence>
<accession>A0ABW5UE81</accession>
<keyword evidence="1" id="KW-0175">Coiled coil</keyword>
<keyword evidence="5" id="KW-1185">Reference proteome</keyword>
<dbReference type="Proteomes" id="UP001597418">
    <property type="component" value="Unassembled WGS sequence"/>
</dbReference>
<feature type="coiled-coil region" evidence="1">
    <location>
        <begin position="281"/>
        <end position="308"/>
    </location>
</feature>
<feature type="transmembrane region" description="Helical" evidence="2">
    <location>
        <begin position="12"/>
        <end position="32"/>
    </location>
</feature>
<evidence type="ECO:0000313" key="5">
    <source>
        <dbReference type="Proteomes" id="UP001597418"/>
    </source>
</evidence>
<dbReference type="Pfam" id="PF02470">
    <property type="entry name" value="MlaD"/>
    <property type="match status" value="1"/>
</dbReference>
<reference evidence="5" key="1">
    <citation type="journal article" date="2019" name="Int. J. Syst. Evol. Microbiol.">
        <title>The Global Catalogue of Microorganisms (GCM) 10K type strain sequencing project: providing services to taxonomists for standard genome sequencing and annotation.</title>
        <authorList>
            <consortium name="The Broad Institute Genomics Platform"/>
            <consortium name="The Broad Institute Genome Sequencing Center for Infectious Disease"/>
            <person name="Wu L."/>
            <person name="Ma J."/>
        </authorList>
    </citation>
    <scope>NUCLEOTIDE SEQUENCE [LARGE SCALE GENOMIC DNA]</scope>
    <source>
        <strain evidence="5">KCTC 42247</strain>
    </source>
</reference>
<evidence type="ECO:0000313" key="4">
    <source>
        <dbReference type="EMBL" id="MFD2743580.1"/>
    </source>
</evidence>
<dbReference type="InterPro" id="IPR052336">
    <property type="entry name" value="MlaD_Phospholipid_Transporter"/>
</dbReference>
<organism evidence="4 5">
    <name type="scientific">Sphingobacterium populi</name>
    <dbReference type="NCBI Taxonomy" id="1812824"/>
    <lineage>
        <taxon>Bacteria</taxon>
        <taxon>Pseudomonadati</taxon>
        <taxon>Bacteroidota</taxon>
        <taxon>Sphingobacteriia</taxon>
        <taxon>Sphingobacteriales</taxon>
        <taxon>Sphingobacteriaceae</taxon>
        <taxon>Sphingobacterium</taxon>
    </lineage>
</organism>
<feature type="domain" description="Mce/MlaD" evidence="3">
    <location>
        <begin position="41"/>
        <end position="119"/>
    </location>
</feature>